<dbReference type="Proteomes" id="UP001276659">
    <property type="component" value="Unassembled WGS sequence"/>
</dbReference>
<organism evidence="1 2">
    <name type="scientific">Lepraria neglecta</name>
    <dbReference type="NCBI Taxonomy" id="209136"/>
    <lineage>
        <taxon>Eukaryota</taxon>
        <taxon>Fungi</taxon>
        <taxon>Dikarya</taxon>
        <taxon>Ascomycota</taxon>
        <taxon>Pezizomycotina</taxon>
        <taxon>Lecanoromycetes</taxon>
        <taxon>OSLEUM clade</taxon>
        <taxon>Lecanoromycetidae</taxon>
        <taxon>Lecanorales</taxon>
        <taxon>Lecanorineae</taxon>
        <taxon>Stereocaulaceae</taxon>
        <taxon>Lepraria</taxon>
    </lineage>
</organism>
<name>A0AAE0DKW6_9LECA</name>
<accession>A0AAE0DKW6</accession>
<evidence type="ECO:0008006" key="3">
    <source>
        <dbReference type="Google" id="ProtNLM"/>
    </source>
</evidence>
<protein>
    <recommendedName>
        <fullName evidence="3">Hydrophobin</fullName>
    </recommendedName>
</protein>
<dbReference type="EMBL" id="JASNWA010000007">
    <property type="protein sequence ID" value="KAK3173441.1"/>
    <property type="molecule type" value="Genomic_DNA"/>
</dbReference>
<sequence>MSHITDPGNFESRFFSFSNNVTECDYESDSGDTTVCSGPNNTACCTNQNGYTVTTFANTAIIPLSTSGLPTYYASGGGILNGLDLESLQHSFTYVFCFAR</sequence>
<dbReference type="AlphaFoldDB" id="A0AAE0DKW6"/>
<keyword evidence="2" id="KW-1185">Reference proteome</keyword>
<evidence type="ECO:0000313" key="1">
    <source>
        <dbReference type="EMBL" id="KAK3173441.1"/>
    </source>
</evidence>
<proteinExistence type="predicted"/>
<evidence type="ECO:0000313" key="2">
    <source>
        <dbReference type="Proteomes" id="UP001276659"/>
    </source>
</evidence>
<comment type="caution">
    <text evidence="1">The sequence shown here is derived from an EMBL/GenBank/DDBJ whole genome shotgun (WGS) entry which is preliminary data.</text>
</comment>
<gene>
    <name evidence="1" type="ORF">OEA41_006770</name>
</gene>
<reference evidence="1" key="1">
    <citation type="submission" date="2022-11" db="EMBL/GenBank/DDBJ databases">
        <title>Chromosomal genome sequence assembly and mating type (MAT) locus characterization of the leprose asexual lichenized fungus Lepraria neglecta (Nyl.) Erichsen.</title>
        <authorList>
            <person name="Allen J.L."/>
            <person name="Pfeffer B."/>
        </authorList>
    </citation>
    <scope>NUCLEOTIDE SEQUENCE</scope>
    <source>
        <strain evidence="1">Allen 5258</strain>
    </source>
</reference>